<dbReference type="GO" id="GO:0009306">
    <property type="term" value="P:protein secretion"/>
    <property type="evidence" value="ECO:0007669"/>
    <property type="project" value="UniProtKB-UniRule"/>
</dbReference>
<comment type="function">
    <text evidence="10">Involved in protein export. Participates in an early event of protein translocation.</text>
</comment>
<dbReference type="PANTHER" id="PTHR34182">
    <property type="entry name" value="PROTEIN-EXPORT MEMBRANE PROTEIN SECG"/>
    <property type="match status" value="1"/>
</dbReference>
<comment type="caution">
    <text evidence="11">The sequence shown here is derived from an EMBL/GenBank/DDBJ whole genome shotgun (WGS) entry which is preliminary data.</text>
</comment>
<dbReference type="NCBIfam" id="TIGR00810">
    <property type="entry name" value="secG"/>
    <property type="match status" value="1"/>
</dbReference>
<dbReference type="RefSeq" id="WP_066336350.1">
    <property type="nucleotide sequence ID" value="NZ_CP017688.1"/>
</dbReference>
<name>A0A1B9DXU3_9FLAO</name>
<comment type="subcellular location">
    <subcellularLocation>
        <location evidence="1 10">Cell membrane</location>
        <topology evidence="1 10">Multi-pass membrane protein</topology>
    </subcellularLocation>
</comment>
<evidence type="ECO:0000256" key="4">
    <source>
        <dbReference type="ARBA" id="ARBA00022475"/>
    </source>
</evidence>
<dbReference type="Pfam" id="PF03840">
    <property type="entry name" value="SecG"/>
    <property type="match status" value="1"/>
</dbReference>
<evidence type="ECO:0000256" key="3">
    <source>
        <dbReference type="ARBA" id="ARBA00022448"/>
    </source>
</evidence>
<dbReference type="InterPro" id="IPR004692">
    <property type="entry name" value="SecG"/>
</dbReference>
<keyword evidence="6 10" id="KW-0653">Protein transport</keyword>
<feature type="transmembrane region" description="Helical" evidence="10">
    <location>
        <begin position="56"/>
        <end position="74"/>
    </location>
</feature>
<keyword evidence="12" id="KW-1185">Reference proteome</keyword>
<keyword evidence="5 10" id="KW-0812">Transmembrane</keyword>
<keyword evidence="8 10" id="KW-0811">Translocation</keyword>
<dbReference type="PANTHER" id="PTHR34182:SF1">
    <property type="entry name" value="PROTEIN-EXPORT MEMBRANE PROTEIN SECG"/>
    <property type="match status" value="1"/>
</dbReference>
<keyword evidence="3 10" id="KW-0813">Transport</keyword>
<protein>
    <recommendedName>
        <fullName evidence="10">Protein-export membrane protein SecG</fullName>
    </recommendedName>
</protein>
<evidence type="ECO:0000256" key="1">
    <source>
        <dbReference type="ARBA" id="ARBA00004651"/>
    </source>
</evidence>
<organism evidence="11 12">
    <name type="scientific">Flavobacterium crassostreae</name>
    <dbReference type="NCBI Taxonomy" id="1763534"/>
    <lineage>
        <taxon>Bacteria</taxon>
        <taxon>Pseudomonadati</taxon>
        <taxon>Bacteroidota</taxon>
        <taxon>Flavobacteriia</taxon>
        <taxon>Flavobacteriales</taxon>
        <taxon>Flavobacteriaceae</taxon>
        <taxon>Flavobacterium</taxon>
    </lineage>
</organism>
<feature type="transmembrane region" description="Helical" evidence="10">
    <location>
        <begin position="6"/>
        <end position="24"/>
    </location>
</feature>
<dbReference type="GO" id="GO:0043952">
    <property type="term" value="P:protein transport by the Sec complex"/>
    <property type="evidence" value="ECO:0007669"/>
    <property type="project" value="TreeGrafter"/>
</dbReference>
<evidence type="ECO:0000256" key="2">
    <source>
        <dbReference type="ARBA" id="ARBA00008445"/>
    </source>
</evidence>
<dbReference type="GO" id="GO:0065002">
    <property type="term" value="P:intracellular protein transmembrane transport"/>
    <property type="evidence" value="ECO:0007669"/>
    <property type="project" value="TreeGrafter"/>
</dbReference>
<reference evidence="11 12" key="1">
    <citation type="submission" date="2016-03" db="EMBL/GenBank/DDBJ databases">
        <authorList>
            <person name="Ploux O."/>
        </authorList>
    </citation>
    <scope>NUCLEOTIDE SEQUENCE [LARGE SCALE GENOMIC DNA]</scope>
    <source>
        <strain evidence="11 12">LPB0076</strain>
    </source>
</reference>
<keyword evidence="4 10" id="KW-1003">Cell membrane</keyword>
<evidence type="ECO:0000313" key="11">
    <source>
        <dbReference type="EMBL" id="OCB74500.1"/>
    </source>
</evidence>
<evidence type="ECO:0000256" key="10">
    <source>
        <dbReference type="RuleBase" id="RU365087"/>
    </source>
</evidence>
<dbReference type="EMBL" id="LVEP01000038">
    <property type="protein sequence ID" value="OCB74500.1"/>
    <property type="molecule type" value="Genomic_DNA"/>
</dbReference>
<keyword evidence="7 10" id="KW-1133">Transmembrane helix</keyword>
<sequence>MSTFSIFLVLITIVCFLLIVVIMVQNPKGGGLSSTLGGSTQMGGVQKTTDFLDKSTWTLATILIALILLSSLSFTGTLSDTDSKIIDNTQVATPAAPVQNTPAPATPAK</sequence>
<evidence type="ECO:0000256" key="7">
    <source>
        <dbReference type="ARBA" id="ARBA00022989"/>
    </source>
</evidence>
<dbReference type="Proteomes" id="UP000093510">
    <property type="component" value="Unassembled WGS sequence"/>
</dbReference>
<proteinExistence type="inferred from homology"/>
<evidence type="ECO:0000256" key="5">
    <source>
        <dbReference type="ARBA" id="ARBA00022692"/>
    </source>
</evidence>
<evidence type="ECO:0000256" key="9">
    <source>
        <dbReference type="ARBA" id="ARBA00023136"/>
    </source>
</evidence>
<gene>
    <name evidence="11" type="ORF">LPBF_10975</name>
</gene>
<evidence type="ECO:0000256" key="6">
    <source>
        <dbReference type="ARBA" id="ARBA00022927"/>
    </source>
</evidence>
<dbReference type="STRING" id="1763534.GCA_001831475_00105"/>
<dbReference type="GO" id="GO:0005886">
    <property type="term" value="C:plasma membrane"/>
    <property type="evidence" value="ECO:0007669"/>
    <property type="project" value="UniProtKB-SubCell"/>
</dbReference>
<comment type="similarity">
    <text evidence="2 10">Belongs to the SecG family.</text>
</comment>
<dbReference type="AlphaFoldDB" id="A0A1B9DXU3"/>
<dbReference type="GO" id="GO:0015450">
    <property type="term" value="F:protein-transporting ATPase activity"/>
    <property type="evidence" value="ECO:0007669"/>
    <property type="project" value="UniProtKB-UniRule"/>
</dbReference>
<evidence type="ECO:0000313" key="12">
    <source>
        <dbReference type="Proteomes" id="UP000093510"/>
    </source>
</evidence>
<accession>A0A1B9DXU3</accession>
<evidence type="ECO:0000256" key="8">
    <source>
        <dbReference type="ARBA" id="ARBA00023010"/>
    </source>
</evidence>
<keyword evidence="9 10" id="KW-0472">Membrane</keyword>